<proteinExistence type="predicted"/>
<organism evidence="1 2">
    <name type="scientific">Nocardiopsis sinuspersici</name>
    <dbReference type="NCBI Taxonomy" id="501010"/>
    <lineage>
        <taxon>Bacteria</taxon>
        <taxon>Bacillati</taxon>
        <taxon>Actinomycetota</taxon>
        <taxon>Actinomycetes</taxon>
        <taxon>Streptosporangiales</taxon>
        <taxon>Nocardiopsidaceae</taxon>
        <taxon>Nocardiopsis</taxon>
    </lineage>
</organism>
<evidence type="ECO:0000313" key="1">
    <source>
        <dbReference type="EMBL" id="NYH52439.1"/>
    </source>
</evidence>
<name>A0A7Y9XBC3_9ACTN</name>
<reference evidence="1 2" key="1">
    <citation type="submission" date="2020-07" db="EMBL/GenBank/DDBJ databases">
        <title>Sequencing the genomes of 1000 actinobacteria strains.</title>
        <authorList>
            <person name="Klenk H.-P."/>
        </authorList>
    </citation>
    <scope>NUCLEOTIDE SEQUENCE [LARGE SCALE GENOMIC DNA]</scope>
    <source>
        <strain evidence="1 2">DSM 45278</strain>
    </source>
</reference>
<dbReference type="Proteomes" id="UP000584931">
    <property type="component" value="Unassembled WGS sequence"/>
</dbReference>
<dbReference type="EMBL" id="JACCHL010000001">
    <property type="protein sequence ID" value="NYH52439.1"/>
    <property type="molecule type" value="Genomic_DNA"/>
</dbReference>
<gene>
    <name evidence="1" type="ORF">HNR06_002028</name>
</gene>
<sequence length="137" mass="15492">MGGLPPGHVSRSWVEREVMLHILDRMLTENEPAEDVEDITGSPNTLFEAHILKEGEGDYFVEFDKDEWTTDEVGGTTMVDRSLYDATNFEEVTWCGEPVGGDELVDAYMDEFWDTLDSHEEYTASITDYVDCGDGRP</sequence>
<evidence type="ECO:0000313" key="2">
    <source>
        <dbReference type="Proteomes" id="UP000584931"/>
    </source>
</evidence>
<protein>
    <submittedName>
        <fullName evidence="1">Uncharacterized protein</fullName>
    </submittedName>
</protein>
<dbReference type="AlphaFoldDB" id="A0A7Y9XBC3"/>
<comment type="caution">
    <text evidence="1">The sequence shown here is derived from an EMBL/GenBank/DDBJ whole genome shotgun (WGS) entry which is preliminary data.</text>
</comment>
<accession>A0A7Y9XBC3</accession>